<sequence>MVLSVQDKDHGQQIGSVRHMTLCISDHVQHDITEAPSSQTLVITLRLKDLTMLDKNENSSAPDDHSVERTIEIARRVQQDREQIEQVAVQLIPLSIQGTCFCDPSSTNLPTSFDFFEGSLSFT</sequence>
<gene>
    <name evidence="1" type="ORF">AMORRO_LOCUS6717</name>
</gene>
<evidence type="ECO:0000313" key="1">
    <source>
        <dbReference type="EMBL" id="CAG8576542.1"/>
    </source>
</evidence>
<name>A0A9N9G344_9GLOM</name>
<dbReference type="AlphaFoldDB" id="A0A9N9G344"/>
<accession>A0A9N9G344</accession>
<reference evidence="1" key="1">
    <citation type="submission" date="2021-06" db="EMBL/GenBank/DDBJ databases">
        <authorList>
            <person name="Kallberg Y."/>
            <person name="Tangrot J."/>
            <person name="Rosling A."/>
        </authorList>
    </citation>
    <scope>NUCLEOTIDE SEQUENCE</scope>
    <source>
        <strain evidence="1">CL551</strain>
    </source>
</reference>
<protein>
    <submittedName>
        <fullName evidence="1">3736_t:CDS:1</fullName>
    </submittedName>
</protein>
<dbReference type="EMBL" id="CAJVPV010004609">
    <property type="protein sequence ID" value="CAG8576542.1"/>
    <property type="molecule type" value="Genomic_DNA"/>
</dbReference>
<keyword evidence="2" id="KW-1185">Reference proteome</keyword>
<comment type="caution">
    <text evidence="1">The sequence shown here is derived from an EMBL/GenBank/DDBJ whole genome shotgun (WGS) entry which is preliminary data.</text>
</comment>
<evidence type="ECO:0000313" key="2">
    <source>
        <dbReference type="Proteomes" id="UP000789342"/>
    </source>
</evidence>
<dbReference type="Proteomes" id="UP000789342">
    <property type="component" value="Unassembled WGS sequence"/>
</dbReference>
<organism evidence="1 2">
    <name type="scientific">Acaulospora morrowiae</name>
    <dbReference type="NCBI Taxonomy" id="94023"/>
    <lineage>
        <taxon>Eukaryota</taxon>
        <taxon>Fungi</taxon>
        <taxon>Fungi incertae sedis</taxon>
        <taxon>Mucoromycota</taxon>
        <taxon>Glomeromycotina</taxon>
        <taxon>Glomeromycetes</taxon>
        <taxon>Diversisporales</taxon>
        <taxon>Acaulosporaceae</taxon>
        <taxon>Acaulospora</taxon>
    </lineage>
</organism>
<proteinExistence type="predicted"/>